<dbReference type="PANTHER" id="PTHR43569">
    <property type="entry name" value="AMIDOHYDROLASE"/>
    <property type="match status" value="1"/>
</dbReference>
<dbReference type="InterPro" id="IPR032466">
    <property type="entry name" value="Metal_Hydrolase"/>
</dbReference>
<dbReference type="SUPFAM" id="SSF51556">
    <property type="entry name" value="Metallo-dependent hydrolases"/>
    <property type="match status" value="1"/>
</dbReference>
<dbReference type="PANTHER" id="PTHR43569:SF2">
    <property type="entry name" value="AMIDOHYDROLASE-RELATED DOMAIN-CONTAINING PROTEIN"/>
    <property type="match status" value="1"/>
</dbReference>
<accession>A0ABP9SUX2</accession>
<gene>
    <name evidence="3" type="ORF">GCM10023346_46430</name>
</gene>
<dbReference type="RefSeq" id="WP_345453227.1">
    <property type="nucleotide sequence ID" value="NZ_BAABKK010000038.1"/>
</dbReference>
<comment type="caution">
    <text evidence="3">The sequence shown here is derived from an EMBL/GenBank/DDBJ whole genome shotgun (WGS) entry which is preliminary data.</text>
</comment>
<dbReference type="Pfam" id="PF04909">
    <property type="entry name" value="Amidohydro_2"/>
    <property type="match status" value="1"/>
</dbReference>
<proteinExistence type="inferred from homology"/>
<dbReference type="EMBL" id="BAABKK010000038">
    <property type="protein sequence ID" value="GAA5201634.1"/>
    <property type="molecule type" value="Genomic_DNA"/>
</dbReference>
<dbReference type="Gene3D" id="3.20.20.140">
    <property type="entry name" value="Metal-dependent hydrolases"/>
    <property type="match status" value="1"/>
</dbReference>
<comment type="similarity">
    <text evidence="1">Belongs to the metallo-dependent hydrolases superfamily.</text>
</comment>
<dbReference type="Proteomes" id="UP001500200">
    <property type="component" value="Unassembled WGS sequence"/>
</dbReference>
<dbReference type="InterPro" id="IPR006680">
    <property type="entry name" value="Amidohydro-rel"/>
</dbReference>
<sequence length="286" mass="30926">MRIDAHHHVWTLSEHPQTWMTPDQAETIGRDFSLADWSEAATPSGLTHSVIVQTVEDANETLELLTLARQSPAALGVVGWVKAGPDDPGQQLARILDHPGSEKLVSVRDLTEYRSDPEWLAGDEAGRLFKAAGNAGLAVDLLIRPEHQAAAARAVAKTPETRFIVNHLGKPDMDHTGAADWGESMAAISGSPNAAIKLSGMATLARDFKTVRGRLPEYVDECLRLFGPDRMMFGSDWPVSLTGASYADLVTAVTAPLESLSAAEQESVWAGTACHWYGLELPKEIK</sequence>
<reference evidence="4" key="1">
    <citation type="journal article" date="2019" name="Int. J. Syst. Evol. Microbiol.">
        <title>The Global Catalogue of Microorganisms (GCM) 10K type strain sequencing project: providing services to taxonomists for standard genome sequencing and annotation.</title>
        <authorList>
            <consortium name="The Broad Institute Genomics Platform"/>
            <consortium name="The Broad Institute Genome Sequencing Center for Infectious Disease"/>
            <person name="Wu L."/>
            <person name="Ma J."/>
        </authorList>
    </citation>
    <scope>NUCLEOTIDE SEQUENCE [LARGE SCALE GENOMIC DNA]</scope>
    <source>
        <strain evidence="4">JCM 18514</strain>
    </source>
</reference>
<organism evidence="3 4">
    <name type="scientific">Arthrobacter gyeryongensis</name>
    <dbReference type="NCBI Taxonomy" id="1650592"/>
    <lineage>
        <taxon>Bacteria</taxon>
        <taxon>Bacillati</taxon>
        <taxon>Actinomycetota</taxon>
        <taxon>Actinomycetes</taxon>
        <taxon>Micrococcales</taxon>
        <taxon>Micrococcaceae</taxon>
        <taxon>Arthrobacter</taxon>
    </lineage>
</organism>
<evidence type="ECO:0000313" key="4">
    <source>
        <dbReference type="Proteomes" id="UP001500200"/>
    </source>
</evidence>
<protein>
    <submittedName>
        <fullName evidence="3">Amidohydrolase family protein</fullName>
    </submittedName>
</protein>
<dbReference type="InterPro" id="IPR052350">
    <property type="entry name" value="Metallo-dep_Lactonases"/>
</dbReference>
<feature type="domain" description="Amidohydrolase-related" evidence="2">
    <location>
        <begin position="3"/>
        <end position="279"/>
    </location>
</feature>
<name>A0ABP9SUX2_9MICC</name>
<keyword evidence="4" id="KW-1185">Reference proteome</keyword>
<evidence type="ECO:0000259" key="2">
    <source>
        <dbReference type="Pfam" id="PF04909"/>
    </source>
</evidence>
<evidence type="ECO:0000313" key="3">
    <source>
        <dbReference type="EMBL" id="GAA5201634.1"/>
    </source>
</evidence>
<evidence type="ECO:0000256" key="1">
    <source>
        <dbReference type="ARBA" id="ARBA00038310"/>
    </source>
</evidence>